<gene>
    <name evidence="1" type="ORF">S01H1_47148</name>
</gene>
<comment type="caution">
    <text evidence="1">The sequence shown here is derived from an EMBL/GenBank/DDBJ whole genome shotgun (WGS) entry which is preliminary data.</text>
</comment>
<evidence type="ECO:0000313" key="1">
    <source>
        <dbReference type="EMBL" id="GAG19285.1"/>
    </source>
</evidence>
<sequence>METQVKKLRELMELLKPAVPKKSAIPITAYIRLGEGKAV</sequence>
<accession>X0VM08</accession>
<organism evidence="1">
    <name type="scientific">marine sediment metagenome</name>
    <dbReference type="NCBI Taxonomy" id="412755"/>
    <lineage>
        <taxon>unclassified sequences</taxon>
        <taxon>metagenomes</taxon>
        <taxon>ecological metagenomes</taxon>
    </lineage>
</organism>
<dbReference type="EMBL" id="BARS01030219">
    <property type="protein sequence ID" value="GAG19285.1"/>
    <property type="molecule type" value="Genomic_DNA"/>
</dbReference>
<proteinExistence type="predicted"/>
<protein>
    <submittedName>
        <fullName evidence="1">Uncharacterized protein</fullName>
    </submittedName>
</protein>
<feature type="non-terminal residue" evidence="1">
    <location>
        <position position="39"/>
    </location>
</feature>
<name>X0VM08_9ZZZZ</name>
<dbReference type="AlphaFoldDB" id="X0VM08"/>
<reference evidence="1" key="1">
    <citation type="journal article" date="2014" name="Front. Microbiol.">
        <title>High frequency of phylogenetically diverse reductive dehalogenase-homologous genes in deep subseafloor sedimentary metagenomes.</title>
        <authorList>
            <person name="Kawai M."/>
            <person name="Futagami T."/>
            <person name="Toyoda A."/>
            <person name="Takaki Y."/>
            <person name="Nishi S."/>
            <person name="Hori S."/>
            <person name="Arai W."/>
            <person name="Tsubouchi T."/>
            <person name="Morono Y."/>
            <person name="Uchiyama I."/>
            <person name="Ito T."/>
            <person name="Fujiyama A."/>
            <person name="Inagaki F."/>
            <person name="Takami H."/>
        </authorList>
    </citation>
    <scope>NUCLEOTIDE SEQUENCE</scope>
    <source>
        <strain evidence="1">Expedition CK06-06</strain>
    </source>
</reference>